<feature type="region of interest" description="Disordered" evidence="1">
    <location>
        <begin position="153"/>
        <end position="220"/>
    </location>
</feature>
<reference evidence="3" key="1">
    <citation type="submission" date="2013-01" db="EMBL/GenBank/DDBJ databases">
        <title>Draft Genome Sequence of a Mulberry Tree, Morus notabilis C.K. Schneid.</title>
        <authorList>
            <person name="He N."/>
            <person name="Zhao S."/>
        </authorList>
    </citation>
    <scope>NUCLEOTIDE SEQUENCE</scope>
</reference>
<gene>
    <name evidence="2" type="ORF">L484_010995</name>
</gene>
<dbReference type="AlphaFoldDB" id="W9RET9"/>
<evidence type="ECO:0000313" key="3">
    <source>
        <dbReference type="Proteomes" id="UP000030645"/>
    </source>
</evidence>
<keyword evidence="3" id="KW-1185">Reference proteome</keyword>
<name>W9RET9_9ROSA</name>
<evidence type="ECO:0000313" key="2">
    <source>
        <dbReference type="EMBL" id="EXB74717.1"/>
    </source>
</evidence>
<accession>W9RET9</accession>
<evidence type="ECO:0000256" key="1">
    <source>
        <dbReference type="SAM" id="MobiDB-lite"/>
    </source>
</evidence>
<dbReference type="EMBL" id="KE344656">
    <property type="protein sequence ID" value="EXB74717.1"/>
    <property type="molecule type" value="Genomic_DNA"/>
</dbReference>
<feature type="compositionally biased region" description="Basic and acidic residues" evidence="1">
    <location>
        <begin position="153"/>
        <end position="162"/>
    </location>
</feature>
<feature type="compositionally biased region" description="Polar residues" evidence="1">
    <location>
        <begin position="199"/>
        <end position="209"/>
    </location>
</feature>
<proteinExistence type="predicted"/>
<protein>
    <recommendedName>
        <fullName evidence="4">Aminotransferase-like plant mobile domain-containing protein</fullName>
    </recommendedName>
</protein>
<evidence type="ECO:0008006" key="4">
    <source>
        <dbReference type="Google" id="ProtNLM"/>
    </source>
</evidence>
<sequence length="250" mass="28158">MAAIKTWVVSQHLNAVMDWDVHPRVAEKVRTTCFKWFLDIKVVAAAAQIEWEPYTRINEQIREANREQLDMRFARVPCICFATVAYHMPEICPRQLGIDEAQLPYFAPLPPIKVINPSSHKDIDWRTHKKYACIIESWANRRRQLIRQGDFARAGDEVDHEPVAPPSPQDPVAPPSPQDPIAPPSPQDLVAPPSPQDAVASSSYQTPSNVGEDPSIVGEASTIVRERTLLTYQRGIRSVFRISPQDPVTP</sequence>
<organism evidence="2 3">
    <name type="scientific">Morus notabilis</name>
    <dbReference type="NCBI Taxonomy" id="981085"/>
    <lineage>
        <taxon>Eukaryota</taxon>
        <taxon>Viridiplantae</taxon>
        <taxon>Streptophyta</taxon>
        <taxon>Embryophyta</taxon>
        <taxon>Tracheophyta</taxon>
        <taxon>Spermatophyta</taxon>
        <taxon>Magnoliopsida</taxon>
        <taxon>eudicotyledons</taxon>
        <taxon>Gunneridae</taxon>
        <taxon>Pentapetalae</taxon>
        <taxon>rosids</taxon>
        <taxon>fabids</taxon>
        <taxon>Rosales</taxon>
        <taxon>Moraceae</taxon>
        <taxon>Moreae</taxon>
        <taxon>Morus</taxon>
    </lineage>
</organism>
<dbReference type="Proteomes" id="UP000030645">
    <property type="component" value="Unassembled WGS sequence"/>
</dbReference>
<feature type="compositionally biased region" description="Pro residues" evidence="1">
    <location>
        <begin position="163"/>
        <end position="186"/>
    </location>
</feature>